<evidence type="ECO:0000256" key="4">
    <source>
        <dbReference type="ARBA" id="ARBA00022723"/>
    </source>
</evidence>
<dbReference type="OrthoDB" id="7464992at2759"/>
<dbReference type="PANTHER" id="PTHR22726">
    <property type="entry name" value="METALLOENDOPEPTIDASE OMA1"/>
    <property type="match status" value="1"/>
</dbReference>
<sequence length="665" mass="74576">PATPGLKGPEKNRPWRGSPSLVLLTHGWRPIHTSGPLRALPAPLLWLLLKPLQKILAVILGRSIRKWWMESPVTGRTRLLVFTQENYVELAAAMAKGYLEEFAEHLVPVDDPRHQLVERMVQHLAERNQDLPEVSSIPWTVHVVDNPTVNAFNGEVFMFDGMLQAVSDIHQLTFVLGHEMAHAILGHSASLSHVVDFLSLILLTSIWAVCPRDSMAVLGHWVQGKLVQACADVRAAPVFWQQMEIGDQLRGEPSALEMRDRCECPVLPAADPRLVFSQSVRLLLDKISTLTSTLTSTLITPQISTLTSTLITPQISTLISTLTFTLITPQISTQISTLTFTLITPQISTQISTLSSIQISTQISLQRRTRQHARVSNLSEREVTRIVTTPPRTASKGTKTSSFFTGRQDAEEHIHAFITSRLDDCYAPPRSPAQRLKRELQLLEFRSLTRGTSPLEHLGTPGETHWNTLEHLGKHTGIPWSTWGNTGIPWNTWGHTGIPWNTWGHLGKHWNTLEHLGKHWNTLEHLGTPGETLEYPGTPGDTWGNTGIPWNTLEHLGHTGTPGNTGDKLEYPGTPGDTLEYPGTPWNTWEHTGTSWNTLEHPGTHWNTLEHLGTNWNTWEHPRTHWNTWEPTGIPWNTLEYPGTHCPRVSESTEYILSQAGIEFM</sequence>
<keyword evidence="4" id="KW-0479">Metal-binding</keyword>
<keyword evidence="6" id="KW-0862">Zinc</keyword>
<dbReference type="EMBL" id="JANIIK010000048">
    <property type="protein sequence ID" value="KAJ3600046.1"/>
    <property type="molecule type" value="Genomic_DNA"/>
</dbReference>
<dbReference type="GO" id="GO:0005743">
    <property type="term" value="C:mitochondrial inner membrane"/>
    <property type="evidence" value="ECO:0007669"/>
    <property type="project" value="TreeGrafter"/>
</dbReference>
<protein>
    <recommendedName>
        <fullName evidence="9">Metalloendopeptidase OMA1, mitochondrial</fullName>
    </recommendedName>
    <alternativeName>
        <fullName evidence="10">Overlapping with the m-AAA protease 1 homolog</fullName>
    </alternativeName>
</protein>
<evidence type="ECO:0000256" key="5">
    <source>
        <dbReference type="ARBA" id="ARBA00022801"/>
    </source>
</evidence>
<accession>A0A9Q0E675</accession>
<dbReference type="Gene3D" id="3.30.2010.10">
    <property type="entry name" value="Metalloproteases ('zincins'), catalytic domain"/>
    <property type="match status" value="1"/>
</dbReference>
<evidence type="ECO:0000256" key="3">
    <source>
        <dbReference type="ARBA" id="ARBA00022670"/>
    </source>
</evidence>
<dbReference type="AlphaFoldDB" id="A0A9Q0E675"/>
<evidence type="ECO:0000256" key="7">
    <source>
        <dbReference type="ARBA" id="ARBA00023049"/>
    </source>
</evidence>
<dbReference type="InterPro" id="IPR001915">
    <property type="entry name" value="Peptidase_M48"/>
</dbReference>
<dbReference type="Pfam" id="PF01435">
    <property type="entry name" value="Peptidase_M48"/>
    <property type="match status" value="1"/>
</dbReference>
<feature type="non-terminal residue" evidence="12">
    <location>
        <position position="665"/>
    </location>
</feature>
<evidence type="ECO:0000256" key="9">
    <source>
        <dbReference type="ARBA" id="ARBA00040360"/>
    </source>
</evidence>
<dbReference type="Proteomes" id="UP001148018">
    <property type="component" value="Unassembled WGS sequence"/>
</dbReference>
<name>A0A9Q0E675_9TELE</name>
<dbReference type="GO" id="GO:0046872">
    <property type="term" value="F:metal ion binding"/>
    <property type="evidence" value="ECO:0007669"/>
    <property type="project" value="UniProtKB-KW"/>
</dbReference>
<dbReference type="InterPro" id="IPR051156">
    <property type="entry name" value="Mito/Outer_Membr_Metalloprot"/>
</dbReference>
<evidence type="ECO:0000256" key="8">
    <source>
        <dbReference type="ARBA" id="ARBA00038233"/>
    </source>
</evidence>
<gene>
    <name evidence="12" type="ORF">NHX12_033998</name>
</gene>
<comment type="subunit">
    <text evidence="2">Homooligomer.</text>
</comment>
<dbReference type="PANTHER" id="PTHR22726:SF1">
    <property type="entry name" value="METALLOENDOPEPTIDASE OMA1, MITOCHONDRIAL"/>
    <property type="match status" value="1"/>
</dbReference>
<keyword evidence="7" id="KW-0482">Metalloprotease</keyword>
<keyword evidence="3" id="KW-0645">Protease</keyword>
<keyword evidence="5" id="KW-0378">Hydrolase</keyword>
<evidence type="ECO:0000256" key="1">
    <source>
        <dbReference type="ARBA" id="ARBA00001947"/>
    </source>
</evidence>
<comment type="caution">
    <text evidence="12">The sequence shown here is derived from an EMBL/GenBank/DDBJ whole genome shotgun (WGS) entry which is preliminary data.</text>
</comment>
<evidence type="ECO:0000313" key="12">
    <source>
        <dbReference type="EMBL" id="KAJ3600046.1"/>
    </source>
</evidence>
<proteinExistence type="inferred from homology"/>
<evidence type="ECO:0000313" key="13">
    <source>
        <dbReference type="Proteomes" id="UP001148018"/>
    </source>
</evidence>
<dbReference type="GO" id="GO:0004222">
    <property type="term" value="F:metalloendopeptidase activity"/>
    <property type="evidence" value="ECO:0007669"/>
    <property type="project" value="InterPro"/>
</dbReference>
<comment type="cofactor">
    <cofactor evidence="1">
        <name>Zn(2+)</name>
        <dbReference type="ChEBI" id="CHEBI:29105"/>
    </cofactor>
</comment>
<evidence type="ECO:0000256" key="10">
    <source>
        <dbReference type="ARBA" id="ARBA00042978"/>
    </source>
</evidence>
<keyword evidence="13" id="KW-1185">Reference proteome</keyword>
<dbReference type="GO" id="GO:0034982">
    <property type="term" value="P:mitochondrial protein processing"/>
    <property type="evidence" value="ECO:0007669"/>
    <property type="project" value="TreeGrafter"/>
</dbReference>
<reference evidence="12" key="1">
    <citation type="submission" date="2022-07" db="EMBL/GenBank/DDBJ databases">
        <title>Chromosome-level genome of Muraenolepis orangiensis.</title>
        <authorList>
            <person name="Kim J."/>
        </authorList>
    </citation>
    <scope>NUCLEOTIDE SEQUENCE</scope>
    <source>
        <strain evidence="12">KU_S4_2022</strain>
        <tissue evidence="12">Muscle</tissue>
    </source>
</reference>
<comment type="similarity">
    <text evidence="8">Belongs to the peptidase M48 family.</text>
</comment>
<organism evidence="12 13">
    <name type="scientific">Muraenolepis orangiensis</name>
    <name type="common">Patagonian moray cod</name>
    <dbReference type="NCBI Taxonomy" id="630683"/>
    <lineage>
        <taxon>Eukaryota</taxon>
        <taxon>Metazoa</taxon>
        <taxon>Chordata</taxon>
        <taxon>Craniata</taxon>
        <taxon>Vertebrata</taxon>
        <taxon>Euteleostomi</taxon>
        <taxon>Actinopterygii</taxon>
        <taxon>Neopterygii</taxon>
        <taxon>Teleostei</taxon>
        <taxon>Neoteleostei</taxon>
        <taxon>Acanthomorphata</taxon>
        <taxon>Zeiogadaria</taxon>
        <taxon>Gadariae</taxon>
        <taxon>Gadiformes</taxon>
        <taxon>Muraenolepidoidei</taxon>
        <taxon>Muraenolepididae</taxon>
        <taxon>Muraenolepis</taxon>
    </lineage>
</organism>
<dbReference type="GO" id="GO:0006515">
    <property type="term" value="P:protein quality control for misfolded or incompletely synthesized proteins"/>
    <property type="evidence" value="ECO:0007669"/>
    <property type="project" value="TreeGrafter"/>
</dbReference>
<dbReference type="CDD" id="cd07331">
    <property type="entry name" value="M48C_Oma1_like"/>
    <property type="match status" value="1"/>
</dbReference>
<feature type="domain" description="Peptidase M48" evidence="11">
    <location>
        <begin position="115"/>
        <end position="206"/>
    </location>
</feature>
<evidence type="ECO:0000259" key="11">
    <source>
        <dbReference type="Pfam" id="PF01435"/>
    </source>
</evidence>
<evidence type="ECO:0000256" key="2">
    <source>
        <dbReference type="ARBA" id="ARBA00011182"/>
    </source>
</evidence>
<evidence type="ECO:0000256" key="6">
    <source>
        <dbReference type="ARBA" id="ARBA00022833"/>
    </source>
</evidence>